<sequence>MAAARVPGRGLPFGALLLFCLLSTSGCPTALAQAASPGATLLEILTGLLNSTTYSTVVQAVLYAHLTGPVSTLADTTGITIFAPSNTAFQALGNGVIACLINQPDVPLLTSVLEYHVIKGVYNSSTLVAAAPVSLASVNGKELNFTTQGSSLLVNGVNITAANAVQLPGSAVVHGLPAVLVPPGGLAAVQALCSSPANLTGGHPLPTNATPAAALPPTGAAPQTGGAQLGGLHRESFVGILVLSCCLLQFLL</sequence>
<evidence type="ECO:0000256" key="1">
    <source>
        <dbReference type="ARBA" id="ARBA00004609"/>
    </source>
</evidence>
<comment type="subcellular location">
    <subcellularLocation>
        <location evidence="1">Cell membrane</location>
        <topology evidence="1">Lipid-anchor</topology>
        <topology evidence="1">GPI-anchor</topology>
    </subcellularLocation>
</comment>
<organism evidence="8 9">
    <name type="scientific">Klebsormidium nitens</name>
    <name type="common">Green alga</name>
    <name type="synonym">Ulothrix nitens</name>
    <dbReference type="NCBI Taxonomy" id="105231"/>
    <lineage>
        <taxon>Eukaryota</taxon>
        <taxon>Viridiplantae</taxon>
        <taxon>Streptophyta</taxon>
        <taxon>Klebsormidiophyceae</taxon>
        <taxon>Klebsormidiales</taxon>
        <taxon>Klebsormidiaceae</taxon>
        <taxon>Klebsormidium</taxon>
    </lineage>
</organism>
<dbReference type="OrthoDB" id="286301at2759"/>
<evidence type="ECO:0000256" key="6">
    <source>
        <dbReference type="SAM" id="SignalP"/>
    </source>
</evidence>
<reference evidence="8 9" key="1">
    <citation type="journal article" date="2014" name="Nat. Commun.">
        <title>Klebsormidium flaccidum genome reveals primary factors for plant terrestrial adaptation.</title>
        <authorList>
            <person name="Hori K."/>
            <person name="Maruyama F."/>
            <person name="Fujisawa T."/>
            <person name="Togashi T."/>
            <person name="Yamamoto N."/>
            <person name="Seo M."/>
            <person name="Sato S."/>
            <person name="Yamada T."/>
            <person name="Mori H."/>
            <person name="Tajima N."/>
            <person name="Moriyama T."/>
            <person name="Ikeuchi M."/>
            <person name="Watanabe M."/>
            <person name="Wada H."/>
            <person name="Kobayashi K."/>
            <person name="Saito M."/>
            <person name="Masuda T."/>
            <person name="Sasaki-Sekimoto Y."/>
            <person name="Mashiguchi K."/>
            <person name="Awai K."/>
            <person name="Shimojima M."/>
            <person name="Masuda S."/>
            <person name="Iwai M."/>
            <person name="Nobusawa T."/>
            <person name="Narise T."/>
            <person name="Kondo S."/>
            <person name="Saito H."/>
            <person name="Sato R."/>
            <person name="Murakawa M."/>
            <person name="Ihara Y."/>
            <person name="Oshima-Yamada Y."/>
            <person name="Ohtaka K."/>
            <person name="Satoh M."/>
            <person name="Sonobe K."/>
            <person name="Ishii M."/>
            <person name="Ohtani R."/>
            <person name="Kanamori-Sato M."/>
            <person name="Honoki R."/>
            <person name="Miyazaki D."/>
            <person name="Mochizuki H."/>
            <person name="Umetsu J."/>
            <person name="Higashi K."/>
            <person name="Shibata D."/>
            <person name="Kamiya Y."/>
            <person name="Sato N."/>
            <person name="Nakamura Y."/>
            <person name="Tabata S."/>
            <person name="Ida S."/>
            <person name="Kurokawa K."/>
            <person name="Ohta H."/>
        </authorList>
    </citation>
    <scope>NUCLEOTIDE SEQUENCE [LARGE SCALE GENOMIC DNA]</scope>
    <source>
        <strain evidence="8 9">NIES-2285</strain>
    </source>
</reference>
<feature type="chain" id="PRO_5012733881" description="FAS1 domain-containing protein" evidence="6">
    <location>
        <begin position="27"/>
        <end position="252"/>
    </location>
</feature>
<dbReference type="GO" id="GO:0005886">
    <property type="term" value="C:plasma membrane"/>
    <property type="evidence" value="ECO:0007669"/>
    <property type="project" value="UniProtKB-SubCell"/>
</dbReference>
<dbReference type="InterPro" id="IPR000782">
    <property type="entry name" value="FAS1_domain"/>
</dbReference>
<dbReference type="InterPro" id="IPR036378">
    <property type="entry name" value="FAS1_dom_sf"/>
</dbReference>
<keyword evidence="3 6" id="KW-0732">Signal</keyword>
<feature type="domain" description="FAS1" evidence="7">
    <location>
        <begin position="38"/>
        <end position="180"/>
    </location>
</feature>
<protein>
    <recommendedName>
        <fullName evidence="7">FAS1 domain-containing protein</fullName>
    </recommendedName>
</protein>
<name>A0A1Y1HUX6_KLENI</name>
<keyword evidence="4" id="KW-0472">Membrane</keyword>
<dbReference type="SUPFAM" id="SSF82153">
    <property type="entry name" value="FAS1 domain"/>
    <property type="match status" value="1"/>
</dbReference>
<dbReference type="AlphaFoldDB" id="A0A1Y1HUX6"/>
<keyword evidence="9" id="KW-1185">Reference proteome</keyword>
<dbReference type="InterPro" id="IPR045003">
    <property type="entry name" value="FLA_A"/>
</dbReference>
<dbReference type="OMA" id="TAQEEPI"/>
<evidence type="ECO:0000259" key="7">
    <source>
        <dbReference type="PROSITE" id="PS50213"/>
    </source>
</evidence>
<dbReference type="Proteomes" id="UP000054558">
    <property type="component" value="Unassembled WGS sequence"/>
</dbReference>
<dbReference type="SMART" id="SM00554">
    <property type="entry name" value="FAS1"/>
    <property type="match status" value="1"/>
</dbReference>
<evidence type="ECO:0000313" key="9">
    <source>
        <dbReference type="Proteomes" id="UP000054558"/>
    </source>
</evidence>
<evidence type="ECO:0000256" key="4">
    <source>
        <dbReference type="ARBA" id="ARBA00023136"/>
    </source>
</evidence>
<evidence type="ECO:0000256" key="5">
    <source>
        <dbReference type="ARBA" id="ARBA00024686"/>
    </source>
</evidence>
<evidence type="ECO:0000256" key="3">
    <source>
        <dbReference type="ARBA" id="ARBA00022729"/>
    </source>
</evidence>
<dbReference type="PANTHER" id="PTHR32077">
    <property type="entry name" value="FASCICLIN-LIKE ARABINOGALACTAN PROTEIN"/>
    <property type="match status" value="1"/>
</dbReference>
<dbReference type="PROSITE" id="PS50213">
    <property type="entry name" value="FAS1"/>
    <property type="match status" value="1"/>
</dbReference>
<dbReference type="PANTHER" id="PTHR32077:SF86">
    <property type="entry name" value="FAS1 DOMAIN-CONTAINING PROTEIN SELMODRAFT_448915"/>
    <property type="match status" value="1"/>
</dbReference>
<comment type="function">
    <text evidence="5">May be a cell surface adhesion protein.</text>
</comment>
<keyword evidence="2" id="KW-1003">Cell membrane</keyword>
<proteinExistence type="predicted"/>
<feature type="signal peptide" evidence="6">
    <location>
        <begin position="1"/>
        <end position="26"/>
    </location>
</feature>
<accession>A0A1Y1HUX6</accession>
<dbReference type="Pfam" id="PF02469">
    <property type="entry name" value="Fasciclin"/>
    <property type="match status" value="1"/>
</dbReference>
<dbReference type="Gene3D" id="2.30.180.10">
    <property type="entry name" value="FAS1 domain"/>
    <property type="match status" value="1"/>
</dbReference>
<evidence type="ECO:0000256" key="2">
    <source>
        <dbReference type="ARBA" id="ARBA00022475"/>
    </source>
</evidence>
<gene>
    <name evidence="8" type="ORF">KFL_000850380</name>
</gene>
<evidence type="ECO:0000313" key="8">
    <source>
        <dbReference type="EMBL" id="GAQ81622.1"/>
    </source>
</evidence>
<dbReference type="EMBL" id="DF237034">
    <property type="protein sequence ID" value="GAQ81622.1"/>
    <property type="molecule type" value="Genomic_DNA"/>
</dbReference>
<dbReference type="STRING" id="105231.A0A1Y1HUX6"/>
<dbReference type="PROSITE" id="PS51257">
    <property type="entry name" value="PROKAR_LIPOPROTEIN"/>
    <property type="match status" value="1"/>
</dbReference>